<comment type="caution">
    <text evidence="3">The sequence shown here is derived from an EMBL/GenBank/DDBJ whole genome shotgun (WGS) entry which is preliminary data.</text>
</comment>
<evidence type="ECO:0000259" key="2">
    <source>
        <dbReference type="Pfam" id="PF12275"/>
    </source>
</evidence>
<name>A0A158ITR1_9BURK</name>
<accession>A0A158ITR1</accession>
<reference evidence="3" key="1">
    <citation type="submission" date="2016-01" db="EMBL/GenBank/DDBJ databases">
        <authorList>
            <person name="Peeters C."/>
        </authorList>
    </citation>
    <scope>NUCLEOTIDE SEQUENCE [LARGE SCALE GENOMIC DNA]</scope>
    <source>
        <strain evidence="3">LMG 22937</strain>
    </source>
</reference>
<dbReference type="AlphaFoldDB" id="A0A158ITR1"/>
<dbReference type="EMBL" id="FCOL02000014">
    <property type="protein sequence ID" value="SAL60072.1"/>
    <property type="molecule type" value="Genomic_DNA"/>
</dbReference>
<feature type="chain" id="PRO_5011116294" description="DUF3616 domain-containing protein" evidence="1">
    <location>
        <begin position="23"/>
        <end position="334"/>
    </location>
</feature>
<protein>
    <recommendedName>
        <fullName evidence="2">DUF3616 domain-containing protein</fullName>
    </recommendedName>
</protein>
<keyword evidence="4" id="KW-1185">Reference proteome</keyword>
<evidence type="ECO:0000256" key="1">
    <source>
        <dbReference type="SAM" id="SignalP"/>
    </source>
</evidence>
<gene>
    <name evidence="3" type="ORF">AWB67_02904</name>
</gene>
<dbReference type="Pfam" id="PF12275">
    <property type="entry name" value="DUF3616"/>
    <property type="match status" value="1"/>
</dbReference>
<evidence type="ECO:0000313" key="3">
    <source>
        <dbReference type="EMBL" id="SAL60072.1"/>
    </source>
</evidence>
<organism evidence="3 4">
    <name type="scientific">Caballeronia terrestris</name>
    <dbReference type="NCBI Taxonomy" id="1226301"/>
    <lineage>
        <taxon>Bacteria</taxon>
        <taxon>Pseudomonadati</taxon>
        <taxon>Pseudomonadota</taxon>
        <taxon>Betaproteobacteria</taxon>
        <taxon>Burkholderiales</taxon>
        <taxon>Burkholderiaceae</taxon>
        <taxon>Caballeronia</taxon>
    </lineage>
</organism>
<proteinExistence type="predicted"/>
<evidence type="ECO:0000313" key="4">
    <source>
        <dbReference type="Proteomes" id="UP000054925"/>
    </source>
</evidence>
<dbReference type="Proteomes" id="UP000054925">
    <property type="component" value="Unassembled WGS sequence"/>
</dbReference>
<feature type="domain" description="DUF3616" evidence="2">
    <location>
        <begin position="143"/>
        <end position="269"/>
    </location>
</feature>
<feature type="signal peptide" evidence="1">
    <location>
        <begin position="1"/>
        <end position="22"/>
    </location>
</feature>
<dbReference type="InterPro" id="IPR022060">
    <property type="entry name" value="DUF3616"/>
</dbReference>
<keyword evidence="1" id="KW-0732">Signal</keyword>
<sequence>MRATIRIIIAACAFAATHHAAAHPVTTYRGICDASAGIDLGTGHFIVADDEHNALLIYQYGTPAHVGMVDLSKYLAAPDGKKKNKESDLEGAARIGNRIYWIASHGRDRHGNVEPARYRLFATRIDRTEGVPGVVPIAAKPYTNLLTALAADPRFDVLTRASKLAPEAPGGLNIEGLADSEDGALLIGFRNPLPNKQALVLKLRNPGDVVERGAAPVFDDLVRFDLSGRGIRSLERIGHQYVIVAGPHNDGDGKSIASRFALYKWSGSPTDAPKFWTDVEPSDFHAEAIFEMQGRHQLYLLSDDGGERADHVDCGKKPFPSDAKTFRGMAFDYP</sequence>